<evidence type="ECO:0000259" key="8">
    <source>
        <dbReference type="Pfam" id="PF00884"/>
    </source>
</evidence>
<evidence type="ECO:0000256" key="6">
    <source>
        <dbReference type="ARBA" id="ARBA00022837"/>
    </source>
</evidence>
<feature type="chain" id="PRO_5025394520" evidence="7">
    <location>
        <begin position="24"/>
        <end position="447"/>
    </location>
</feature>
<dbReference type="GO" id="GO:0004065">
    <property type="term" value="F:arylsulfatase activity"/>
    <property type="evidence" value="ECO:0007669"/>
    <property type="project" value="TreeGrafter"/>
</dbReference>
<protein>
    <submittedName>
        <fullName evidence="9">Sulfatase</fullName>
    </submittedName>
</protein>
<keyword evidence="4 7" id="KW-0732">Signal</keyword>
<evidence type="ECO:0000256" key="3">
    <source>
        <dbReference type="ARBA" id="ARBA00022723"/>
    </source>
</evidence>
<evidence type="ECO:0000256" key="4">
    <source>
        <dbReference type="ARBA" id="ARBA00022729"/>
    </source>
</evidence>
<evidence type="ECO:0000256" key="7">
    <source>
        <dbReference type="SAM" id="SignalP"/>
    </source>
</evidence>
<dbReference type="PANTHER" id="PTHR42693:SF42">
    <property type="entry name" value="ARYLSULFATASE G"/>
    <property type="match status" value="1"/>
</dbReference>
<dbReference type="InterPro" id="IPR024607">
    <property type="entry name" value="Sulfatase_CS"/>
</dbReference>
<evidence type="ECO:0000313" key="9">
    <source>
        <dbReference type="EMBL" id="NDV61542.1"/>
    </source>
</evidence>
<accession>A0A6B2LZG1</accession>
<dbReference type="SUPFAM" id="SSF53649">
    <property type="entry name" value="Alkaline phosphatase-like"/>
    <property type="match status" value="1"/>
</dbReference>
<keyword evidence="5" id="KW-0378">Hydrolase</keyword>
<dbReference type="CDD" id="cd16144">
    <property type="entry name" value="ARS_like"/>
    <property type="match status" value="1"/>
</dbReference>
<gene>
    <name evidence="9" type="ORF">G0Q06_03685</name>
</gene>
<reference evidence="9 10" key="1">
    <citation type="submission" date="2020-02" db="EMBL/GenBank/DDBJ databases">
        <title>Albibacoteraceae fam. nov., the first described family within the subdivision 4 Verrucomicrobia.</title>
        <authorList>
            <person name="Xi F."/>
        </authorList>
    </citation>
    <scope>NUCLEOTIDE SEQUENCE [LARGE SCALE GENOMIC DNA]</scope>
    <source>
        <strain evidence="9 10">CK1056</strain>
    </source>
</reference>
<dbReference type="AlphaFoldDB" id="A0A6B2LZG1"/>
<dbReference type="RefSeq" id="WP_163962577.1">
    <property type="nucleotide sequence ID" value="NZ_JAAGNX010000001.1"/>
</dbReference>
<keyword evidence="10" id="KW-1185">Reference proteome</keyword>
<feature type="domain" description="Sulfatase N-terminal" evidence="8">
    <location>
        <begin position="27"/>
        <end position="342"/>
    </location>
</feature>
<keyword evidence="3" id="KW-0479">Metal-binding</keyword>
<dbReference type="InterPro" id="IPR017850">
    <property type="entry name" value="Alkaline_phosphatase_core_sf"/>
</dbReference>
<comment type="caution">
    <text evidence="9">The sequence shown here is derived from an EMBL/GenBank/DDBJ whole genome shotgun (WGS) entry which is preliminary data.</text>
</comment>
<dbReference type="Gene3D" id="3.30.1120.10">
    <property type="match status" value="1"/>
</dbReference>
<dbReference type="Proteomes" id="UP000478417">
    <property type="component" value="Unassembled WGS sequence"/>
</dbReference>
<evidence type="ECO:0000313" key="10">
    <source>
        <dbReference type="Proteomes" id="UP000478417"/>
    </source>
</evidence>
<dbReference type="PANTHER" id="PTHR42693">
    <property type="entry name" value="ARYLSULFATASE FAMILY MEMBER"/>
    <property type="match status" value="1"/>
</dbReference>
<sequence length="447" mass="50599">MIPTYSCKLLVPLILGCCQIAFAGSRPNIVLLFVDDLGWSDLGYRNPGVVETPHIDQLAREAMDFEQCTIATPTCSPSRGTLLTGKHPVRLGLVRHISGGPEEEFSYWKTDPAQVPSRNWMELEHITYAEALKEFGYYNQFIGKWHLGHEPYHPVEQGFDSQIGTTNRGHPGSYYPDYFPDSEVFEEEESAYLTDKLTDAAVGFIESYDKPQPFMLSFWYYSVHSPHIGRKDYVEHFKKKGFEGKYAEYLAMIKSVDDSVGRIRGALESKGIADETILIFLSDQGSYFENKPLRGGKMHDTLFEGGARVPFLFYWPGVTEPVKNTSIVQSTDLFPTLVEIAGGDPGEYPDVDGVSLLNVLRNNTQLERGRPIFGYRAYEDLYASVRNGDWKLLGYRSGKLELYKIDTDIGESSDVSSEFPGRTEEMKAMLVDWEREMGVMQYSGFNK</sequence>
<evidence type="ECO:0000256" key="1">
    <source>
        <dbReference type="ARBA" id="ARBA00001913"/>
    </source>
</evidence>
<proteinExistence type="inferred from homology"/>
<comment type="similarity">
    <text evidence="2">Belongs to the sulfatase family.</text>
</comment>
<dbReference type="InterPro" id="IPR050738">
    <property type="entry name" value="Sulfatase"/>
</dbReference>
<organism evidence="9 10">
    <name type="scientific">Oceanipulchritudo coccoides</name>
    <dbReference type="NCBI Taxonomy" id="2706888"/>
    <lineage>
        <taxon>Bacteria</taxon>
        <taxon>Pseudomonadati</taxon>
        <taxon>Verrucomicrobiota</taxon>
        <taxon>Opitutia</taxon>
        <taxon>Puniceicoccales</taxon>
        <taxon>Oceanipulchritudinaceae</taxon>
        <taxon>Oceanipulchritudo</taxon>
    </lineage>
</organism>
<dbReference type="GO" id="GO:0046872">
    <property type="term" value="F:metal ion binding"/>
    <property type="evidence" value="ECO:0007669"/>
    <property type="project" value="UniProtKB-KW"/>
</dbReference>
<dbReference type="Pfam" id="PF00884">
    <property type="entry name" value="Sulfatase"/>
    <property type="match status" value="1"/>
</dbReference>
<keyword evidence="6" id="KW-0106">Calcium</keyword>
<evidence type="ECO:0000256" key="5">
    <source>
        <dbReference type="ARBA" id="ARBA00022801"/>
    </source>
</evidence>
<name>A0A6B2LZG1_9BACT</name>
<comment type="cofactor">
    <cofactor evidence="1">
        <name>Ca(2+)</name>
        <dbReference type="ChEBI" id="CHEBI:29108"/>
    </cofactor>
</comment>
<feature type="signal peptide" evidence="7">
    <location>
        <begin position="1"/>
        <end position="23"/>
    </location>
</feature>
<dbReference type="PROSITE" id="PS00523">
    <property type="entry name" value="SULFATASE_1"/>
    <property type="match status" value="1"/>
</dbReference>
<dbReference type="InterPro" id="IPR000917">
    <property type="entry name" value="Sulfatase_N"/>
</dbReference>
<dbReference type="Gene3D" id="3.40.720.10">
    <property type="entry name" value="Alkaline Phosphatase, subunit A"/>
    <property type="match status" value="1"/>
</dbReference>
<evidence type="ECO:0000256" key="2">
    <source>
        <dbReference type="ARBA" id="ARBA00008779"/>
    </source>
</evidence>
<dbReference type="EMBL" id="JAAGNX010000001">
    <property type="protein sequence ID" value="NDV61542.1"/>
    <property type="molecule type" value="Genomic_DNA"/>
</dbReference>